<dbReference type="Proteomes" id="UP001462961">
    <property type="component" value="Unassembled WGS sequence"/>
</dbReference>
<keyword evidence="2" id="KW-0472">Membrane</keyword>
<feature type="transmembrane region" description="Helical" evidence="2">
    <location>
        <begin position="238"/>
        <end position="255"/>
    </location>
</feature>
<sequence>MIYITVVFVATNDLIFVQLNDVLGPTLLVVAKAWKETFIAGLLLFNLMRTDPSHPFSVTTITRRIIVVVLILSATGFGVGLMRSGLSDGIQQWRRYFVPILLAVLLASSGLPQRVNPRTLIRLLLSIACIMATYAIYEYVTFNGDFTQLWYYNFVAQAKESISTDAHLLQYQFMRGDQLRASGFFISAIEYSLFNALALTYAIISVYTARNFSTRIIFMLVSLLLIGGEIVANVRIGWVVFALALISVCQIHFVRIKSFSKLAVAPILILALSFLLIIVGKSDLDASSVGRLAQYAAVPSTFQIQGYGLGAITNNGATYKDSWYISVLMVFGVASIGYVWLMFLPLTTALPKIKLQSLTELRRNRAAYTLSLGTIGFFFAQLYVFGFHYSTGLSHLYLLQIFMFNVANNLTSPARVPTRSPRSDVRLQSYPSLNQ</sequence>
<feature type="transmembrane region" description="Helical" evidence="2">
    <location>
        <begin position="184"/>
        <end position="204"/>
    </location>
</feature>
<feature type="transmembrane region" description="Helical" evidence="2">
    <location>
        <begin position="323"/>
        <end position="346"/>
    </location>
</feature>
<organism evidence="3 4">
    <name type="scientific">Paraburkholderia caribensis</name>
    <dbReference type="NCBI Taxonomy" id="75105"/>
    <lineage>
        <taxon>Bacteria</taxon>
        <taxon>Pseudomonadati</taxon>
        <taxon>Pseudomonadota</taxon>
        <taxon>Betaproteobacteria</taxon>
        <taxon>Burkholderiales</taxon>
        <taxon>Burkholderiaceae</taxon>
        <taxon>Paraburkholderia</taxon>
    </lineage>
</organism>
<gene>
    <name evidence="3" type="ORF">VOI32_37645</name>
</gene>
<feature type="transmembrane region" description="Helical" evidence="2">
    <location>
        <begin position="96"/>
        <end position="112"/>
    </location>
</feature>
<evidence type="ECO:0000256" key="1">
    <source>
        <dbReference type="SAM" id="MobiDB-lite"/>
    </source>
</evidence>
<feature type="transmembrane region" description="Helical" evidence="2">
    <location>
        <begin position="216"/>
        <end position="232"/>
    </location>
</feature>
<reference evidence="3 4" key="1">
    <citation type="submission" date="2024-01" db="EMBL/GenBank/DDBJ databases">
        <title>The diversity of rhizobia nodulating Mimosa spp. in eleven states of Brazil covering several biomes is determined by host plant, location, and edaphic factors.</title>
        <authorList>
            <person name="Rouws L."/>
            <person name="Barauna A."/>
            <person name="Beukes C."/>
            <person name="De Faria S.M."/>
            <person name="Gross E."/>
            <person name="Dos Reis Junior F.B."/>
            <person name="Simon M."/>
            <person name="Maluk M."/>
            <person name="Odee D.W."/>
            <person name="Kenicer G."/>
            <person name="Young J.P.W."/>
            <person name="Reis V.M."/>
            <person name="Zilli J."/>
            <person name="James E.K."/>
        </authorList>
    </citation>
    <scope>NUCLEOTIDE SEQUENCE [LARGE SCALE GENOMIC DNA]</scope>
    <source>
        <strain evidence="3 4">JHI1651</strain>
    </source>
</reference>
<feature type="transmembrane region" description="Helical" evidence="2">
    <location>
        <begin position="119"/>
        <end position="137"/>
    </location>
</feature>
<feature type="transmembrane region" description="Helical" evidence="2">
    <location>
        <begin position="367"/>
        <end position="389"/>
    </location>
</feature>
<protein>
    <recommendedName>
        <fullName evidence="5">Polymerase</fullName>
    </recommendedName>
</protein>
<evidence type="ECO:0000313" key="3">
    <source>
        <dbReference type="EMBL" id="MEO1759589.1"/>
    </source>
</evidence>
<name>A0ABV0E891_9BURK</name>
<feature type="region of interest" description="Disordered" evidence="1">
    <location>
        <begin position="413"/>
        <end position="435"/>
    </location>
</feature>
<keyword evidence="4" id="KW-1185">Reference proteome</keyword>
<dbReference type="RefSeq" id="WP_146174473.1">
    <property type="nucleotide sequence ID" value="NZ_JAYLVJ010000082.1"/>
</dbReference>
<proteinExistence type="predicted"/>
<evidence type="ECO:0000313" key="4">
    <source>
        <dbReference type="Proteomes" id="UP001462961"/>
    </source>
</evidence>
<keyword evidence="2" id="KW-1133">Transmembrane helix</keyword>
<evidence type="ECO:0000256" key="2">
    <source>
        <dbReference type="SAM" id="Phobius"/>
    </source>
</evidence>
<accession>A0ABV0E891</accession>
<comment type="caution">
    <text evidence="3">The sequence shown here is derived from an EMBL/GenBank/DDBJ whole genome shotgun (WGS) entry which is preliminary data.</text>
</comment>
<keyword evidence="2" id="KW-0812">Transmembrane</keyword>
<feature type="transmembrane region" description="Helical" evidence="2">
    <location>
        <begin position="262"/>
        <end position="280"/>
    </location>
</feature>
<evidence type="ECO:0008006" key="5">
    <source>
        <dbReference type="Google" id="ProtNLM"/>
    </source>
</evidence>
<dbReference type="EMBL" id="JAYLVJ010000082">
    <property type="protein sequence ID" value="MEO1759589.1"/>
    <property type="molecule type" value="Genomic_DNA"/>
</dbReference>
<feature type="transmembrane region" description="Helical" evidence="2">
    <location>
        <begin position="65"/>
        <end position="84"/>
    </location>
</feature>